<sequence>MQTTFNVCKLYLLLCLGLSTNASPILNGLKTTSSDYQQSSLSLENEPTFPPTTNFGNVKTKSNLQTVSEVDQSLKNTPGITTTYRDQNGNLVTQVKKEIFNKDNGQSSHTFEMQESKQLPNGYSKSFKKEYSSSSVTGPQPTIFVQKPLNTEKYYNSEQLSNGESSSYGSFQNYQGQSIPANIGNIGIKSNFKSTIDQSLTNVPGITSTFRDQNGNIVTQVKKEIVTNNDGQNGHVTEFEETKQLPNGYSKSFRKEYSSSSVTGPQPTIFVQKPLNTEKYYNSEQLSNGESSSYGSFQNYQGQSIPANIGNIGIKSNFKSTIDQSLTNVPGITSTFRDQNGNIVTQVKKEIVTNNDGQNGHVTEFEETKQLPNGYSKSFRKEYSSSSVVGIPPTLNKVNTTEKNMYSPQKFTQKETEKFNGYNTFFNNQKYTSDPNSPINSQVFNNKKQSLETTGSSFGLSTKDQIDCEEGSSSTSSTNQNFKQQTINTHFLPVNQQVPVNNNPYSTLTQEKVGQQSVNFHGYSQPSQIEEVGQQSIDLHGYLQPSQIGQQSVDITNSYVPKKPSGQKFEKIESFSTQTQEEVGQQSIDLHGYLQPSQIGQQSVDITNSYVPKKPSGQKFEKIETTGDITNLYAPKKPSGQKFEKIESFSTQTQEEVGQQSVDLHGYSQPSQIGQQSVDITNLYAPKKPSGQKFEKIESFSTQTQEEVGQQSVDLHGYSQPSQIGQQSVDITNLYAPKKPSGQKFEKIESFSTQTQEEVGQQSVDLHGYLQPSQIGQQSVDITNSYVPKKPSGQKFEKIESFSTQTQEEVGQQSVDLHGYSQPSQIGQQSVDITNLYAPKKPSGQKFEKIESFSTQTQEEVGQQSVDLHGYSQPSQIGQQSVDITNLYAPKKPSGQKFEKIESFSTQTQEKVGQQSIDLHGYLQPSQIGQQSVDITNSYVPKKPSGQKFEKIESFSTQTQEEVGQQSVDLHGYLQPSQIGQQSIDITNSYVPKKPSGQKFEKIESFSTQTQEEVGQQSVDLHGYLQPSQIGQQSVDLTSNLEGHNPTYQKQYGNVNFQSSKLLSQTGKLSTGNDEPITSKYNSVFDKLGQLEHEILGAKSTVNINNGNLKTTYSTNHNVKSMPVQTSQQESHFSKTINENTQYIEPESEIAYSKSFKKDSKLVIQQDATENHTSNNEHFSENLTTPPSVWKKIGDKFKGTIETAKNKAQQLASNINDKVGFSSVTGNPC</sequence>
<gene>
    <name evidence="3" type="ORF">AGLY_001105</name>
</gene>
<feature type="signal peptide" evidence="2">
    <location>
        <begin position="1"/>
        <end position="22"/>
    </location>
</feature>
<feature type="region of interest" description="Disordered" evidence="1">
    <location>
        <begin position="250"/>
        <end position="269"/>
    </location>
</feature>
<evidence type="ECO:0000313" key="3">
    <source>
        <dbReference type="EMBL" id="KAE9545562.1"/>
    </source>
</evidence>
<keyword evidence="2" id="KW-0732">Signal</keyword>
<dbReference type="EMBL" id="VYZN01000001">
    <property type="protein sequence ID" value="KAE9545562.1"/>
    <property type="molecule type" value="Genomic_DNA"/>
</dbReference>
<feature type="chain" id="PRO_5026253309" evidence="2">
    <location>
        <begin position="23"/>
        <end position="1229"/>
    </location>
</feature>
<keyword evidence="4" id="KW-1185">Reference proteome</keyword>
<comment type="caution">
    <text evidence="3">The sequence shown here is derived from an EMBL/GenBank/DDBJ whole genome shotgun (WGS) entry which is preliminary data.</text>
</comment>
<reference evidence="3 4" key="1">
    <citation type="submission" date="2019-08" db="EMBL/GenBank/DDBJ databases">
        <title>The genome of the soybean aphid Biotype 1, its phylome, world population structure and adaptation to the North American continent.</title>
        <authorList>
            <person name="Giordano R."/>
            <person name="Donthu R.K."/>
            <person name="Hernandez A.G."/>
            <person name="Wright C.L."/>
            <person name="Zimin A.V."/>
        </authorList>
    </citation>
    <scope>NUCLEOTIDE SEQUENCE [LARGE SCALE GENOMIC DNA]</scope>
    <source>
        <tissue evidence="3">Whole aphids</tissue>
    </source>
</reference>
<protein>
    <submittedName>
        <fullName evidence="3">Uncharacterized protein</fullName>
    </submittedName>
</protein>
<dbReference type="Proteomes" id="UP000475862">
    <property type="component" value="Unassembled WGS sequence"/>
</dbReference>
<evidence type="ECO:0000256" key="2">
    <source>
        <dbReference type="SAM" id="SignalP"/>
    </source>
</evidence>
<name>A0A6G0UB65_APHGL</name>
<dbReference type="AlphaFoldDB" id="A0A6G0UB65"/>
<evidence type="ECO:0000313" key="4">
    <source>
        <dbReference type="Proteomes" id="UP000475862"/>
    </source>
</evidence>
<organism evidence="3 4">
    <name type="scientific">Aphis glycines</name>
    <name type="common">Soybean aphid</name>
    <dbReference type="NCBI Taxonomy" id="307491"/>
    <lineage>
        <taxon>Eukaryota</taxon>
        <taxon>Metazoa</taxon>
        <taxon>Ecdysozoa</taxon>
        <taxon>Arthropoda</taxon>
        <taxon>Hexapoda</taxon>
        <taxon>Insecta</taxon>
        <taxon>Pterygota</taxon>
        <taxon>Neoptera</taxon>
        <taxon>Paraneoptera</taxon>
        <taxon>Hemiptera</taxon>
        <taxon>Sternorrhyncha</taxon>
        <taxon>Aphidomorpha</taxon>
        <taxon>Aphidoidea</taxon>
        <taxon>Aphididae</taxon>
        <taxon>Aphidini</taxon>
        <taxon>Aphis</taxon>
        <taxon>Aphis</taxon>
    </lineage>
</organism>
<evidence type="ECO:0000256" key="1">
    <source>
        <dbReference type="SAM" id="MobiDB-lite"/>
    </source>
</evidence>
<accession>A0A6G0UB65</accession>
<dbReference type="OrthoDB" id="6612273at2759"/>
<proteinExistence type="predicted"/>